<dbReference type="eggNOG" id="KOG0907">
    <property type="taxonomic scope" value="Eukaryota"/>
</dbReference>
<dbReference type="KEGG" id="dpp:DICPUDRAFT_13409"/>
<dbReference type="InterPro" id="IPR036249">
    <property type="entry name" value="Thioredoxin-like_sf"/>
</dbReference>
<dbReference type="GeneID" id="10499540"/>
<dbReference type="Pfam" id="PF00085">
    <property type="entry name" value="Thioredoxin"/>
    <property type="match status" value="1"/>
</dbReference>
<dbReference type="Proteomes" id="UP000001064">
    <property type="component" value="Unassembled WGS sequence"/>
</dbReference>
<gene>
    <name evidence="8" type="ORF">DICPUDRAFT_13409</name>
</gene>
<protein>
    <recommendedName>
        <fullName evidence="7">Thioredoxin domain-containing protein</fullName>
    </recommendedName>
</protein>
<evidence type="ECO:0000313" key="8">
    <source>
        <dbReference type="EMBL" id="EGC37579.1"/>
    </source>
</evidence>
<feature type="site" description="Contributes to redox potential value" evidence="5">
    <location>
        <position position="20"/>
    </location>
</feature>
<dbReference type="RefSeq" id="XP_003285905.1">
    <property type="nucleotide sequence ID" value="XM_003285857.1"/>
</dbReference>
<dbReference type="PROSITE" id="PS51352">
    <property type="entry name" value="THIOREDOXIN_2"/>
    <property type="match status" value="1"/>
</dbReference>
<dbReference type="PANTHER" id="PTHR46115">
    <property type="entry name" value="THIOREDOXIN-LIKE PROTEIN 1"/>
    <property type="match status" value="1"/>
</dbReference>
<dbReference type="InParanoid" id="F0ZEQ6"/>
<evidence type="ECO:0000256" key="5">
    <source>
        <dbReference type="PIRSR" id="PIRSR000077-1"/>
    </source>
</evidence>
<evidence type="ECO:0000256" key="4">
    <source>
        <dbReference type="ARBA" id="ARBA00023157"/>
    </source>
</evidence>
<comment type="function">
    <text evidence="1">Participates in various redox reactions through the reversible oxidation of its active center dithiol to a disulfide and catalyzes dithiol-disulfide exchange reactions.</text>
</comment>
<keyword evidence="9" id="KW-1185">Reference proteome</keyword>
<evidence type="ECO:0000259" key="7">
    <source>
        <dbReference type="PROSITE" id="PS51352"/>
    </source>
</evidence>
<keyword evidence="4 6" id="KW-1015">Disulfide bond</keyword>
<dbReference type="InterPro" id="IPR017937">
    <property type="entry name" value="Thioredoxin_CS"/>
</dbReference>
<dbReference type="VEuPathDB" id="AmoebaDB:DICPUDRAFT_13409"/>
<dbReference type="OrthoDB" id="25146at2759"/>
<feature type="site" description="Deprotonates C-terminal active site Cys" evidence="5">
    <location>
        <position position="12"/>
    </location>
</feature>
<feature type="active site" description="Nucleophile" evidence="5">
    <location>
        <position position="21"/>
    </location>
</feature>
<feature type="domain" description="Thioredoxin" evidence="7">
    <location>
        <begin position="1"/>
        <end position="90"/>
    </location>
</feature>
<keyword evidence="2" id="KW-0813">Transport</keyword>
<sequence>LISAGEKLVVVDYTATWCGPCKAIAPIFIQLSNQYPDVIFLKIDVDKCKFTAEEQGIRSMPTFQFFIKGQKIHEFSGADKNQLKGSIERL</sequence>
<evidence type="ECO:0000256" key="6">
    <source>
        <dbReference type="PIRSR" id="PIRSR000077-4"/>
    </source>
</evidence>
<dbReference type="Gene3D" id="3.40.30.10">
    <property type="entry name" value="Glutaredoxin"/>
    <property type="match status" value="1"/>
</dbReference>
<evidence type="ECO:0000313" key="9">
    <source>
        <dbReference type="Proteomes" id="UP000001064"/>
    </source>
</evidence>
<dbReference type="EMBL" id="GL870996">
    <property type="protein sequence ID" value="EGC37579.1"/>
    <property type="molecule type" value="Genomic_DNA"/>
</dbReference>
<feature type="disulfide bond" description="Redox-active" evidence="6">
    <location>
        <begin position="18"/>
        <end position="21"/>
    </location>
</feature>
<dbReference type="STRING" id="5786.F0ZEQ6"/>
<dbReference type="PIRSF" id="PIRSF000077">
    <property type="entry name" value="Thioredoxin"/>
    <property type="match status" value="1"/>
</dbReference>
<evidence type="ECO:0000256" key="2">
    <source>
        <dbReference type="ARBA" id="ARBA00022448"/>
    </source>
</evidence>
<dbReference type="FunCoup" id="F0ZEQ6">
    <property type="interactions" value="167"/>
</dbReference>
<evidence type="ECO:0000256" key="1">
    <source>
        <dbReference type="ARBA" id="ARBA00003318"/>
    </source>
</evidence>
<dbReference type="PRINTS" id="PR00421">
    <property type="entry name" value="THIOREDOXIN"/>
</dbReference>
<feature type="non-terminal residue" evidence="8">
    <location>
        <position position="90"/>
    </location>
</feature>
<evidence type="ECO:0000256" key="3">
    <source>
        <dbReference type="ARBA" id="ARBA00022982"/>
    </source>
</evidence>
<dbReference type="PROSITE" id="PS00194">
    <property type="entry name" value="THIOREDOXIN_1"/>
    <property type="match status" value="1"/>
</dbReference>
<reference evidence="9" key="1">
    <citation type="journal article" date="2011" name="Genome Biol.">
        <title>Comparative genomics of the social amoebae Dictyostelium discoideum and Dictyostelium purpureum.</title>
        <authorList>
            <consortium name="US DOE Joint Genome Institute (JGI-PGF)"/>
            <person name="Sucgang R."/>
            <person name="Kuo A."/>
            <person name="Tian X."/>
            <person name="Salerno W."/>
            <person name="Parikh A."/>
            <person name="Feasley C.L."/>
            <person name="Dalin E."/>
            <person name="Tu H."/>
            <person name="Huang E."/>
            <person name="Barry K."/>
            <person name="Lindquist E."/>
            <person name="Shapiro H."/>
            <person name="Bruce D."/>
            <person name="Schmutz J."/>
            <person name="Salamov A."/>
            <person name="Fey P."/>
            <person name="Gaudet P."/>
            <person name="Anjard C."/>
            <person name="Babu M.M."/>
            <person name="Basu S."/>
            <person name="Bushmanova Y."/>
            <person name="van der Wel H."/>
            <person name="Katoh-Kurasawa M."/>
            <person name="Dinh C."/>
            <person name="Coutinho P.M."/>
            <person name="Saito T."/>
            <person name="Elias M."/>
            <person name="Schaap P."/>
            <person name="Kay R.R."/>
            <person name="Henrissat B."/>
            <person name="Eichinger L."/>
            <person name="Rivero F."/>
            <person name="Putnam N.H."/>
            <person name="West C.M."/>
            <person name="Loomis W.F."/>
            <person name="Chisholm R.L."/>
            <person name="Shaulsky G."/>
            <person name="Strassmann J.E."/>
            <person name="Queller D.C."/>
            <person name="Kuspa A."/>
            <person name="Grigoriev I.V."/>
        </authorList>
    </citation>
    <scope>NUCLEOTIDE SEQUENCE [LARGE SCALE GENOMIC DNA]</scope>
    <source>
        <strain evidence="9">QSDP1</strain>
    </source>
</reference>
<accession>F0ZEQ6</accession>
<keyword evidence="3" id="KW-0249">Electron transport</keyword>
<dbReference type="SUPFAM" id="SSF52833">
    <property type="entry name" value="Thioredoxin-like"/>
    <property type="match status" value="1"/>
</dbReference>
<name>F0ZEQ6_DICPU</name>
<dbReference type="InterPro" id="IPR013766">
    <property type="entry name" value="Thioredoxin_domain"/>
</dbReference>
<proteinExistence type="predicted"/>
<dbReference type="FunFam" id="3.40.30.10:FF:000245">
    <property type="entry name" value="Thioredoxin"/>
    <property type="match status" value="1"/>
</dbReference>
<dbReference type="InterPro" id="IPR005746">
    <property type="entry name" value="Thioredoxin"/>
</dbReference>
<feature type="site" description="Contributes to redox potential value" evidence="5">
    <location>
        <position position="19"/>
    </location>
</feature>
<keyword evidence="6" id="KW-0676">Redox-active center</keyword>
<organism evidence="8 9">
    <name type="scientific">Dictyostelium purpureum</name>
    <name type="common">Slime mold</name>
    <dbReference type="NCBI Taxonomy" id="5786"/>
    <lineage>
        <taxon>Eukaryota</taxon>
        <taxon>Amoebozoa</taxon>
        <taxon>Evosea</taxon>
        <taxon>Eumycetozoa</taxon>
        <taxon>Dictyostelia</taxon>
        <taxon>Dictyosteliales</taxon>
        <taxon>Dictyosteliaceae</taxon>
        <taxon>Dictyostelium</taxon>
    </lineage>
</organism>
<dbReference type="GO" id="GO:0015035">
    <property type="term" value="F:protein-disulfide reductase activity"/>
    <property type="evidence" value="ECO:0007669"/>
    <property type="project" value="InterPro"/>
</dbReference>
<feature type="non-terminal residue" evidence="8">
    <location>
        <position position="1"/>
    </location>
</feature>
<dbReference type="AlphaFoldDB" id="F0ZEQ6"/>
<feature type="active site" description="Nucleophile" evidence="5">
    <location>
        <position position="18"/>
    </location>
</feature>
<dbReference type="CDD" id="cd02947">
    <property type="entry name" value="TRX_family"/>
    <property type="match status" value="1"/>
</dbReference>
<dbReference type="OMA" id="STWHETH"/>